<accession>A0A1G7S509</accession>
<dbReference type="InterPro" id="IPR000917">
    <property type="entry name" value="Sulfatase_N"/>
</dbReference>
<gene>
    <name evidence="3" type="ORF">SAMN04487974_101281</name>
</gene>
<keyword evidence="1" id="KW-0812">Transmembrane</keyword>
<evidence type="ECO:0000313" key="3">
    <source>
        <dbReference type="EMBL" id="SDG17559.1"/>
    </source>
</evidence>
<dbReference type="Gene3D" id="3.40.720.10">
    <property type="entry name" value="Alkaline Phosphatase, subunit A"/>
    <property type="match status" value="1"/>
</dbReference>
<reference evidence="3 4" key="1">
    <citation type="submission" date="2016-10" db="EMBL/GenBank/DDBJ databases">
        <authorList>
            <person name="de Groot N.N."/>
        </authorList>
    </citation>
    <scope>NUCLEOTIDE SEQUENCE [LARGE SCALE GENOMIC DNA]</scope>
    <source>
        <strain evidence="3 4">CGMCC 1.10267</strain>
    </source>
</reference>
<dbReference type="OrthoDB" id="1376015at2"/>
<evidence type="ECO:0000259" key="2">
    <source>
        <dbReference type="Pfam" id="PF00884"/>
    </source>
</evidence>
<dbReference type="SUPFAM" id="SSF53649">
    <property type="entry name" value="Alkaline phosphatase-like"/>
    <property type="match status" value="1"/>
</dbReference>
<feature type="domain" description="Sulfatase N-terminal" evidence="2">
    <location>
        <begin position="233"/>
        <end position="477"/>
    </location>
</feature>
<organism evidence="3 4">
    <name type="scientific">Pelagibacterium luteolum</name>
    <dbReference type="NCBI Taxonomy" id="440168"/>
    <lineage>
        <taxon>Bacteria</taxon>
        <taxon>Pseudomonadati</taxon>
        <taxon>Pseudomonadota</taxon>
        <taxon>Alphaproteobacteria</taxon>
        <taxon>Hyphomicrobiales</taxon>
        <taxon>Devosiaceae</taxon>
        <taxon>Pelagibacterium</taxon>
    </lineage>
</organism>
<keyword evidence="4" id="KW-1185">Reference proteome</keyword>
<evidence type="ECO:0000313" key="4">
    <source>
        <dbReference type="Proteomes" id="UP000199495"/>
    </source>
</evidence>
<dbReference type="EMBL" id="FNCS01000001">
    <property type="protein sequence ID" value="SDG17559.1"/>
    <property type="molecule type" value="Genomic_DNA"/>
</dbReference>
<dbReference type="RefSeq" id="WP_090590168.1">
    <property type="nucleotide sequence ID" value="NZ_FNCS01000001.1"/>
</dbReference>
<evidence type="ECO:0000256" key="1">
    <source>
        <dbReference type="SAM" id="Phobius"/>
    </source>
</evidence>
<dbReference type="Pfam" id="PF00884">
    <property type="entry name" value="Sulfatase"/>
    <property type="match status" value="1"/>
</dbReference>
<feature type="transmembrane region" description="Helical" evidence="1">
    <location>
        <begin position="39"/>
        <end position="59"/>
    </location>
</feature>
<dbReference type="Proteomes" id="UP000199495">
    <property type="component" value="Unassembled WGS sequence"/>
</dbReference>
<dbReference type="STRING" id="440168.SAMN04487974_101281"/>
<dbReference type="InterPro" id="IPR017850">
    <property type="entry name" value="Alkaline_phosphatase_core_sf"/>
</dbReference>
<feature type="transmembrane region" description="Helical" evidence="1">
    <location>
        <begin position="66"/>
        <end position="88"/>
    </location>
</feature>
<keyword evidence="1" id="KW-0472">Membrane</keyword>
<dbReference type="AlphaFoldDB" id="A0A1G7S509"/>
<feature type="transmembrane region" description="Helical" evidence="1">
    <location>
        <begin position="150"/>
        <end position="168"/>
    </location>
</feature>
<feature type="transmembrane region" description="Helical" evidence="1">
    <location>
        <begin position="108"/>
        <end position="138"/>
    </location>
</feature>
<sequence length="545" mass="58723">MIALARRLPVLLAAALVIHLVLIQPNHPRAMTWDALRLFPLELVFILPLFIALPAGHFVTRMVRILLVAVLVVLSLLKVADYALFVAFGRSFNPLVDLNLIEAGIRLLAGSIGAVLTTGIVVAGVLAPFVLAGALWWATGVWSRVEPGRVVRVLAGGIAALGLAVSVADIGDVRGAWDLPLDPSGTAFTARVALERVTAYQGLFAQLAAFRTAAADDPYAQLATPLDRLEGRDVVIVFVESYSRASFDDPFNAGVHQPTLAEGAAKLEAAGLSMRSGWVTSPIAGGQSWLAHGTLASGLTTSNQALYSAMLASDRMTLFDYATKAGYETAAVMPAITLPWPEARLLGFQSVYPARDLGYGGLPFNWVTMPDQFTLAAFDRLFSERKTPYFAQLALISSHAPWVPVPEMVDWDDVGDGSIFNAMATSGEPPSVVWQDRQRIRDQYRLAIDYSLETLLDYVARSPESGERLTIVLGDHPPTPFVAGIEGRDVPMHVIGPIDLVDAIGAWDWSEGLVPGSDASSWPMAGFRDRFLDTFTTQRSGDADG</sequence>
<name>A0A1G7S509_9HYPH</name>
<proteinExistence type="predicted"/>
<protein>
    <recommendedName>
        <fullName evidence="2">Sulfatase N-terminal domain-containing protein</fullName>
    </recommendedName>
</protein>
<keyword evidence="1" id="KW-1133">Transmembrane helix</keyword>